<feature type="region of interest" description="Disordered" evidence="1">
    <location>
        <begin position="25"/>
        <end position="120"/>
    </location>
</feature>
<dbReference type="GeneID" id="18880288"/>
<evidence type="ECO:0000256" key="1">
    <source>
        <dbReference type="SAM" id="MobiDB-lite"/>
    </source>
</evidence>
<proteinExistence type="predicted"/>
<protein>
    <submittedName>
        <fullName evidence="2">Uncharacterized protein</fullName>
    </submittedName>
</protein>
<dbReference type="HOGENOM" id="CLU_1023685_0_0_1"/>
<evidence type="ECO:0000313" key="3">
    <source>
        <dbReference type="Proteomes" id="UP000054196"/>
    </source>
</evidence>
<accession>R7RZT8</accession>
<gene>
    <name evidence="2" type="ORF">PUNSTDRAFT_139347</name>
</gene>
<dbReference type="RefSeq" id="XP_007389117.1">
    <property type="nucleotide sequence ID" value="XM_007389055.1"/>
</dbReference>
<sequence length="336" mass="36277">MSTFIIFRDDIQAASEFLPGKPKALVRKSKKETKSSSAGPSRLPLASKPSFKSSRSLATLQAGPDALPNKENVNPFTGERTLSRSVKEKKGAKKAKGISPKADVLQSKTLPSSTKKSFRSDEDCACSPCPSADMLNVMSPPLDFSAHTFNVDPTGDEDFFSSLSIVTDSLEQIMIDARCYELTVSPLADISPAYDSPSASIARGDNERLTGSKNHASLLPNSISDFGASMPSDEDTSLPPSPTLSWAHSSDSENDEDFSWPLNQQFMPLPSVFGDDEKPAEDLTSCIDDILGMTTFTTPERERIYSGFALVTPEGSPSRSRPVGVDCFGDIAYRPN</sequence>
<feature type="compositionally biased region" description="Polar residues" evidence="1">
    <location>
        <begin position="50"/>
        <end position="59"/>
    </location>
</feature>
<keyword evidence="3" id="KW-1185">Reference proteome</keyword>
<dbReference type="Proteomes" id="UP000054196">
    <property type="component" value="Unassembled WGS sequence"/>
</dbReference>
<dbReference type="KEGG" id="psq:PUNSTDRAFT_139347"/>
<feature type="region of interest" description="Disordered" evidence="1">
    <location>
        <begin position="222"/>
        <end position="257"/>
    </location>
</feature>
<name>R7RZT8_PUNST</name>
<organism evidence="2 3">
    <name type="scientific">Punctularia strigosozonata (strain HHB-11173)</name>
    <name type="common">White-rot fungus</name>
    <dbReference type="NCBI Taxonomy" id="741275"/>
    <lineage>
        <taxon>Eukaryota</taxon>
        <taxon>Fungi</taxon>
        <taxon>Dikarya</taxon>
        <taxon>Basidiomycota</taxon>
        <taxon>Agaricomycotina</taxon>
        <taxon>Agaricomycetes</taxon>
        <taxon>Corticiales</taxon>
        <taxon>Punctulariaceae</taxon>
        <taxon>Punctularia</taxon>
    </lineage>
</organism>
<evidence type="ECO:0000313" key="2">
    <source>
        <dbReference type="EMBL" id="EIN03630.1"/>
    </source>
</evidence>
<dbReference type="OrthoDB" id="3265369at2759"/>
<dbReference type="AlphaFoldDB" id="R7RZT8"/>
<feature type="compositionally biased region" description="Polar residues" evidence="1">
    <location>
        <begin position="106"/>
        <end position="115"/>
    </location>
</feature>
<reference evidence="3" key="1">
    <citation type="journal article" date="2012" name="Science">
        <title>The Paleozoic origin of enzymatic lignin decomposition reconstructed from 31 fungal genomes.</title>
        <authorList>
            <person name="Floudas D."/>
            <person name="Binder M."/>
            <person name="Riley R."/>
            <person name="Barry K."/>
            <person name="Blanchette R.A."/>
            <person name="Henrissat B."/>
            <person name="Martinez A.T."/>
            <person name="Otillar R."/>
            <person name="Spatafora J.W."/>
            <person name="Yadav J.S."/>
            <person name="Aerts A."/>
            <person name="Benoit I."/>
            <person name="Boyd A."/>
            <person name="Carlson A."/>
            <person name="Copeland A."/>
            <person name="Coutinho P.M."/>
            <person name="de Vries R.P."/>
            <person name="Ferreira P."/>
            <person name="Findley K."/>
            <person name="Foster B."/>
            <person name="Gaskell J."/>
            <person name="Glotzer D."/>
            <person name="Gorecki P."/>
            <person name="Heitman J."/>
            <person name="Hesse C."/>
            <person name="Hori C."/>
            <person name="Igarashi K."/>
            <person name="Jurgens J.A."/>
            <person name="Kallen N."/>
            <person name="Kersten P."/>
            <person name="Kohler A."/>
            <person name="Kuees U."/>
            <person name="Kumar T.K.A."/>
            <person name="Kuo A."/>
            <person name="LaButti K."/>
            <person name="Larrondo L.F."/>
            <person name="Lindquist E."/>
            <person name="Ling A."/>
            <person name="Lombard V."/>
            <person name="Lucas S."/>
            <person name="Lundell T."/>
            <person name="Martin R."/>
            <person name="McLaughlin D.J."/>
            <person name="Morgenstern I."/>
            <person name="Morin E."/>
            <person name="Murat C."/>
            <person name="Nagy L.G."/>
            <person name="Nolan M."/>
            <person name="Ohm R.A."/>
            <person name="Patyshakuliyeva A."/>
            <person name="Rokas A."/>
            <person name="Ruiz-Duenas F.J."/>
            <person name="Sabat G."/>
            <person name="Salamov A."/>
            <person name="Samejima M."/>
            <person name="Schmutz J."/>
            <person name="Slot J.C."/>
            <person name="St John F."/>
            <person name="Stenlid J."/>
            <person name="Sun H."/>
            <person name="Sun S."/>
            <person name="Syed K."/>
            <person name="Tsang A."/>
            <person name="Wiebenga A."/>
            <person name="Young D."/>
            <person name="Pisabarro A."/>
            <person name="Eastwood D.C."/>
            <person name="Martin F."/>
            <person name="Cullen D."/>
            <person name="Grigoriev I.V."/>
            <person name="Hibbett D.S."/>
        </authorList>
    </citation>
    <scope>NUCLEOTIDE SEQUENCE [LARGE SCALE GENOMIC DNA]</scope>
    <source>
        <strain evidence="3">HHB-11173 SS5</strain>
    </source>
</reference>
<dbReference type="EMBL" id="JH687560">
    <property type="protein sequence ID" value="EIN03630.1"/>
    <property type="molecule type" value="Genomic_DNA"/>
</dbReference>